<gene>
    <name evidence="1" type="ORF">CEURO_LOCUS10837</name>
</gene>
<name>A0A9P0Z725_CUSEU</name>
<evidence type="ECO:0000313" key="1">
    <source>
        <dbReference type="EMBL" id="CAH9089281.1"/>
    </source>
</evidence>
<evidence type="ECO:0000313" key="2">
    <source>
        <dbReference type="Proteomes" id="UP001152484"/>
    </source>
</evidence>
<dbReference type="OrthoDB" id="1311106at2759"/>
<dbReference type="AlphaFoldDB" id="A0A9P0Z725"/>
<organism evidence="1 2">
    <name type="scientific">Cuscuta europaea</name>
    <name type="common">European dodder</name>
    <dbReference type="NCBI Taxonomy" id="41803"/>
    <lineage>
        <taxon>Eukaryota</taxon>
        <taxon>Viridiplantae</taxon>
        <taxon>Streptophyta</taxon>
        <taxon>Embryophyta</taxon>
        <taxon>Tracheophyta</taxon>
        <taxon>Spermatophyta</taxon>
        <taxon>Magnoliopsida</taxon>
        <taxon>eudicotyledons</taxon>
        <taxon>Gunneridae</taxon>
        <taxon>Pentapetalae</taxon>
        <taxon>asterids</taxon>
        <taxon>lamiids</taxon>
        <taxon>Solanales</taxon>
        <taxon>Convolvulaceae</taxon>
        <taxon>Cuscuteae</taxon>
        <taxon>Cuscuta</taxon>
        <taxon>Cuscuta subgen. Cuscuta</taxon>
    </lineage>
</organism>
<dbReference type="EMBL" id="CAMAPE010000020">
    <property type="protein sequence ID" value="CAH9089281.1"/>
    <property type="molecule type" value="Genomic_DNA"/>
</dbReference>
<dbReference type="Proteomes" id="UP001152484">
    <property type="component" value="Unassembled WGS sequence"/>
</dbReference>
<reference evidence="1" key="1">
    <citation type="submission" date="2022-07" db="EMBL/GenBank/DDBJ databases">
        <authorList>
            <person name="Macas J."/>
            <person name="Novak P."/>
            <person name="Neumann P."/>
        </authorList>
    </citation>
    <scope>NUCLEOTIDE SEQUENCE</scope>
</reference>
<comment type="caution">
    <text evidence="1">The sequence shown here is derived from an EMBL/GenBank/DDBJ whole genome shotgun (WGS) entry which is preliminary data.</text>
</comment>
<protein>
    <submittedName>
        <fullName evidence="1">Uncharacterized protein</fullName>
    </submittedName>
</protein>
<keyword evidence="2" id="KW-1185">Reference proteome</keyword>
<accession>A0A9P0Z725</accession>
<sequence length="108" mass="11857">MALHLWELRRFVKDAILPVALPLLLPDMSTRTVQEVNEKIQRGMVGIFISCNGDGDCVNKVRPGGEEHRSAHPNAHSVCTLGHGVAYSLVLHCAQCQFASSPISLMHQ</sequence>
<proteinExistence type="predicted"/>